<dbReference type="Pfam" id="PF00582">
    <property type="entry name" value="Usp"/>
    <property type="match status" value="1"/>
</dbReference>
<evidence type="ECO:0000259" key="2">
    <source>
        <dbReference type="Pfam" id="PF00582"/>
    </source>
</evidence>
<gene>
    <name evidence="3" type="ORF">LDX50_08070</name>
    <name evidence="4" type="ORF">LDX50_14040</name>
    <name evidence="5" type="ORF">LDX50_19760</name>
</gene>
<evidence type="ECO:0000313" key="6">
    <source>
        <dbReference type="Proteomes" id="UP001139409"/>
    </source>
</evidence>
<dbReference type="Proteomes" id="UP001139409">
    <property type="component" value="Unassembled WGS sequence"/>
</dbReference>
<proteinExistence type="inferred from homology"/>
<evidence type="ECO:0000313" key="5">
    <source>
        <dbReference type="EMBL" id="MCA6077128.1"/>
    </source>
</evidence>
<dbReference type="SUPFAM" id="SSF52402">
    <property type="entry name" value="Adenine nucleotide alpha hydrolases-like"/>
    <property type="match status" value="2"/>
</dbReference>
<protein>
    <submittedName>
        <fullName evidence="3">Universal stress protein</fullName>
    </submittedName>
</protein>
<evidence type="ECO:0000313" key="4">
    <source>
        <dbReference type="EMBL" id="MCA6076000.1"/>
    </source>
</evidence>
<dbReference type="EMBL" id="JAIXNE010000002">
    <property type="protein sequence ID" value="MCA6074823.1"/>
    <property type="molecule type" value="Genomic_DNA"/>
</dbReference>
<evidence type="ECO:0000313" key="3">
    <source>
        <dbReference type="EMBL" id="MCA6074823.1"/>
    </source>
</evidence>
<keyword evidence="6" id="KW-1185">Reference proteome</keyword>
<feature type="domain" description="UspA" evidence="2">
    <location>
        <begin position="1"/>
        <end position="137"/>
    </location>
</feature>
<reference evidence="3" key="1">
    <citation type="submission" date="2021-09" db="EMBL/GenBank/DDBJ databases">
        <title>Fulvivirga sp. isolated from coastal sediment.</title>
        <authorList>
            <person name="Yu H."/>
        </authorList>
    </citation>
    <scope>NUCLEOTIDE SEQUENCE</scope>
    <source>
        <strain evidence="3">1062</strain>
    </source>
</reference>
<comment type="similarity">
    <text evidence="1">Belongs to the universal stress protein A family.</text>
</comment>
<dbReference type="InterPro" id="IPR006016">
    <property type="entry name" value="UspA"/>
</dbReference>
<sequence length="264" mass="30079">MKKILCPTDFSDISLNAIAYGAKLAQVSNADLVLFHEHSLWSASPEEIILGKSSLTESIANELESQCIQISKAFHISCYADVIASGRSLVGLIEEFSSEFDMIVMGIDQDYDLFSYVFGSRAFQVSKHTELPMILVPDEFTFEKIDRIAFAFDPSEKRETPIEQLTMWAERWNSKITLLEGVQTEDPAPISRVSHPGIGSEAIQVQHLSKSKMIDEIDQFMLEHNANVLALFSRQRKFFESMFHKSVIREMTRKATYPLFIFHR</sequence>
<accession>A0A9X1KVI3</accession>
<comment type="caution">
    <text evidence="3">The sequence shown here is derived from an EMBL/GenBank/DDBJ whole genome shotgun (WGS) entry which is preliminary data.</text>
</comment>
<dbReference type="EMBL" id="JAIXNE010000004">
    <property type="protein sequence ID" value="MCA6077128.1"/>
    <property type="molecule type" value="Genomic_DNA"/>
</dbReference>
<name>A0A9X1KVI3_9BACT</name>
<dbReference type="PANTHER" id="PTHR46268">
    <property type="entry name" value="STRESS RESPONSE PROTEIN NHAX"/>
    <property type="match status" value="1"/>
</dbReference>
<dbReference type="InterPro" id="IPR006015">
    <property type="entry name" value="Universal_stress_UspA"/>
</dbReference>
<dbReference type="RefSeq" id="WP_225697934.1">
    <property type="nucleotide sequence ID" value="NZ_JAIXNE010000002.1"/>
</dbReference>
<dbReference type="PANTHER" id="PTHR46268:SF6">
    <property type="entry name" value="UNIVERSAL STRESS PROTEIN UP12"/>
    <property type="match status" value="1"/>
</dbReference>
<organism evidence="3 6">
    <name type="scientific">Fulvivirga sedimenti</name>
    <dbReference type="NCBI Taxonomy" id="2879465"/>
    <lineage>
        <taxon>Bacteria</taxon>
        <taxon>Pseudomonadati</taxon>
        <taxon>Bacteroidota</taxon>
        <taxon>Cytophagia</taxon>
        <taxon>Cytophagales</taxon>
        <taxon>Fulvivirgaceae</taxon>
        <taxon>Fulvivirga</taxon>
    </lineage>
</organism>
<dbReference type="PRINTS" id="PR01438">
    <property type="entry name" value="UNVRSLSTRESS"/>
</dbReference>
<dbReference type="EMBL" id="JAIXNE010000003">
    <property type="protein sequence ID" value="MCA6076000.1"/>
    <property type="molecule type" value="Genomic_DNA"/>
</dbReference>
<dbReference type="CDD" id="cd00293">
    <property type="entry name" value="USP-like"/>
    <property type="match status" value="1"/>
</dbReference>
<dbReference type="Gene3D" id="3.40.50.12370">
    <property type="match status" value="1"/>
</dbReference>
<evidence type="ECO:0000256" key="1">
    <source>
        <dbReference type="ARBA" id="ARBA00008791"/>
    </source>
</evidence>
<dbReference type="AlphaFoldDB" id="A0A9X1KVI3"/>